<evidence type="ECO:0000256" key="1">
    <source>
        <dbReference type="SAM" id="MobiDB-lite"/>
    </source>
</evidence>
<proteinExistence type="predicted"/>
<organism evidence="2 3">
    <name type="scientific">Pseudomassariella vexata</name>
    <dbReference type="NCBI Taxonomy" id="1141098"/>
    <lineage>
        <taxon>Eukaryota</taxon>
        <taxon>Fungi</taxon>
        <taxon>Dikarya</taxon>
        <taxon>Ascomycota</taxon>
        <taxon>Pezizomycotina</taxon>
        <taxon>Sordariomycetes</taxon>
        <taxon>Xylariomycetidae</taxon>
        <taxon>Amphisphaeriales</taxon>
        <taxon>Pseudomassariaceae</taxon>
        <taxon>Pseudomassariella</taxon>
    </lineage>
</organism>
<dbReference type="Proteomes" id="UP000193689">
    <property type="component" value="Unassembled WGS sequence"/>
</dbReference>
<feature type="region of interest" description="Disordered" evidence="1">
    <location>
        <begin position="1"/>
        <end position="20"/>
    </location>
</feature>
<keyword evidence="3" id="KW-1185">Reference proteome</keyword>
<dbReference type="RefSeq" id="XP_040709303.1">
    <property type="nucleotide sequence ID" value="XM_040864659.1"/>
</dbReference>
<dbReference type="GeneID" id="63780871"/>
<sequence>MPISMYSGYSTSNYAPPSPRTQMLDEMERGAKRHWRADCNKIRYAHAHHYMKRCAEIDDSDAADKRSLKKAQLKQTRRQCKQDLLAHRAKTSQRYNEVFEAEPKHAALSKHSSRKRHWEMYGMLKTPKPYHHWRFKHIYENHRPSGWNASLSDESLPWAEVDQLERPLTAFMYRRMKPLPIVLHLGDREEVVDNGASQGGDETVED</sequence>
<protein>
    <submittedName>
        <fullName evidence="2">Uncharacterized protein</fullName>
    </submittedName>
</protein>
<name>A0A1Y2D617_9PEZI</name>
<evidence type="ECO:0000313" key="2">
    <source>
        <dbReference type="EMBL" id="ORY54721.1"/>
    </source>
</evidence>
<dbReference type="AlphaFoldDB" id="A0A1Y2D617"/>
<gene>
    <name evidence="2" type="ORF">BCR38DRAFT_491409</name>
</gene>
<evidence type="ECO:0000313" key="3">
    <source>
        <dbReference type="Proteomes" id="UP000193689"/>
    </source>
</evidence>
<comment type="caution">
    <text evidence="2">The sequence shown here is derived from an EMBL/GenBank/DDBJ whole genome shotgun (WGS) entry which is preliminary data.</text>
</comment>
<dbReference type="EMBL" id="MCFJ01000032">
    <property type="protein sequence ID" value="ORY54721.1"/>
    <property type="molecule type" value="Genomic_DNA"/>
</dbReference>
<accession>A0A1Y2D617</accession>
<dbReference type="InParanoid" id="A0A1Y2D617"/>
<reference evidence="2 3" key="1">
    <citation type="submission" date="2016-07" db="EMBL/GenBank/DDBJ databases">
        <title>Pervasive Adenine N6-methylation of Active Genes in Fungi.</title>
        <authorList>
            <consortium name="DOE Joint Genome Institute"/>
            <person name="Mondo S.J."/>
            <person name="Dannebaum R.O."/>
            <person name="Kuo R.C."/>
            <person name="Labutti K."/>
            <person name="Haridas S."/>
            <person name="Kuo A."/>
            <person name="Salamov A."/>
            <person name="Ahrendt S.R."/>
            <person name="Lipzen A."/>
            <person name="Sullivan W."/>
            <person name="Andreopoulos W.B."/>
            <person name="Clum A."/>
            <person name="Lindquist E."/>
            <person name="Daum C."/>
            <person name="Ramamoorthy G.K."/>
            <person name="Gryganskyi A."/>
            <person name="Culley D."/>
            <person name="Magnuson J.K."/>
            <person name="James T.Y."/>
            <person name="O'Malley M.A."/>
            <person name="Stajich J.E."/>
            <person name="Spatafora J.W."/>
            <person name="Visel A."/>
            <person name="Grigoriev I.V."/>
        </authorList>
    </citation>
    <scope>NUCLEOTIDE SEQUENCE [LARGE SCALE GENOMIC DNA]</scope>
    <source>
        <strain evidence="2 3">CBS 129021</strain>
    </source>
</reference>